<dbReference type="InterPro" id="IPR015421">
    <property type="entry name" value="PyrdxlP-dep_Trfase_major"/>
</dbReference>
<name>A0A1V1P8N1_9BACT</name>
<dbReference type="GO" id="GO:0030170">
    <property type="term" value="F:pyridoxal phosphate binding"/>
    <property type="evidence" value="ECO:0007669"/>
    <property type="project" value="TreeGrafter"/>
</dbReference>
<proteinExistence type="inferred from homology"/>
<dbReference type="Proteomes" id="UP000189670">
    <property type="component" value="Unassembled WGS sequence"/>
</dbReference>
<dbReference type="PANTHER" id="PTHR30244">
    <property type="entry name" value="TRANSAMINASE"/>
    <property type="match status" value="1"/>
</dbReference>
<dbReference type="Gene3D" id="3.40.640.10">
    <property type="entry name" value="Type I PLP-dependent aspartate aminotransferase-like (Major domain)"/>
    <property type="match status" value="1"/>
</dbReference>
<dbReference type="GO" id="GO:0000271">
    <property type="term" value="P:polysaccharide biosynthetic process"/>
    <property type="evidence" value="ECO:0007669"/>
    <property type="project" value="TreeGrafter"/>
</dbReference>
<dbReference type="InterPro" id="IPR015424">
    <property type="entry name" value="PyrdxlP-dep_Trfase"/>
</dbReference>
<accession>A0A1V1P8N1</accession>
<protein>
    <submittedName>
        <fullName evidence="2">Pleiotropic regulatory protein DegT</fullName>
    </submittedName>
</protein>
<reference evidence="3" key="1">
    <citation type="submission" date="2012-11" db="EMBL/GenBank/DDBJ databases">
        <authorList>
            <person name="Lucero-Rivera Y.E."/>
            <person name="Tovar-Ramirez D."/>
        </authorList>
    </citation>
    <scope>NUCLEOTIDE SEQUENCE [LARGE SCALE GENOMIC DNA]</scope>
    <source>
        <strain evidence="3">Araruama</strain>
    </source>
</reference>
<comment type="similarity">
    <text evidence="1">Belongs to the DegT/DnrJ/EryC1 family.</text>
</comment>
<gene>
    <name evidence="2" type="ORF">OMM_02688</name>
</gene>
<dbReference type="PANTHER" id="PTHR30244:SF34">
    <property type="entry name" value="DTDP-4-AMINO-4,6-DIDEOXYGALACTOSE TRANSAMINASE"/>
    <property type="match status" value="1"/>
</dbReference>
<dbReference type="Pfam" id="PF01041">
    <property type="entry name" value="DegT_DnrJ_EryC1"/>
    <property type="match status" value="1"/>
</dbReference>
<comment type="caution">
    <text evidence="2">The sequence shown here is derived from an EMBL/GenBank/DDBJ whole genome shotgun (WGS) entry which is preliminary data.</text>
</comment>
<dbReference type="InterPro" id="IPR000653">
    <property type="entry name" value="DegT/StrS_aminotransferase"/>
</dbReference>
<sequence>MPVHIYGLMCDMTAIERIAKKHHLFILEDCAQCFLGSDSRGRLAGTIGHVGSWSFENSKHMSTGDGGIVVTDDEMLAKKMRQFGGVGFKNLTATSGKVRIDRDKFQNPAWTRHHIIGYNYRLPELCAAVGLAQLEKLDTFVQLRQEMGKGYLHVIDSSNNNILIPQLVPSGFTHAYYTFGARFNGAAYGIDWATFRKKYVELGGDGIYAAWKTVNKEPAFENIGWGDVPIAEQLQTELMQFTTNQADANERDIQLQALKQTLSYFS</sequence>
<organism evidence="2 3">
    <name type="scientific">Candidatus Magnetoglobus multicellularis str. Araruama</name>
    <dbReference type="NCBI Taxonomy" id="890399"/>
    <lineage>
        <taxon>Bacteria</taxon>
        <taxon>Pseudomonadati</taxon>
        <taxon>Thermodesulfobacteriota</taxon>
        <taxon>Desulfobacteria</taxon>
        <taxon>Desulfobacterales</taxon>
        <taxon>Desulfobacteraceae</taxon>
        <taxon>Candidatus Magnetoglobus</taxon>
    </lineage>
</organism>
<dbReference type="GO" id="GO:0008483">
    <property type="term" value="F:transaminase activity"/>
    <property type="evidence" value="ECO:0007669"/>
    <property type="project" value="TreeGrafter"/>
</dbReference>
<dbReference type="SUPFAM" id="SSF53383">
    <property type="entry name" value="PLP-dependent transferases"/>
    <property type="match status" value="1"/>
</dbReference>
<evidence type="ECO:0000313" key="2">
    <source>
        <dbReference type="EMBL" id="ETR71170.1"/>
    </source>
</evidence>
<dbReference type="AlphaFoldDB" id="A0A1V1P8N1"/>
<evidence type="ECO:0000313" key="3">
    <source>
        <dbReference type="Proteomes" id="UP000189670"/>
    </source>
</evidence>
<dbReference type="EMBL" id="ATBP01000310">
    <property type="protein sequence ID" value="ETR71170.1"/>
    <property type="molecule type" value="Genomic_DNA"/>
</dbReference>
<evidence type="ECO:0000256" key="1">
    <source>
        <dbReference type="ARBA" id="ARBA00037999"/>
    </source>
</evidence>